<protein>
    <submittedName>
        <fullName evidence="2">Predicted protein</fullName>
    </submittedName>
</protein>
<feature type="region of interest" description="Disordered" evidence="1">
    <location>
        <begin position="55"/>
        <end position="75"/>
    </location>
</feature>
<dbReference type="RefSeq" id="XP_006961749.1">
    <property type="nucleotide sequence ID" value="XM_006961687.1"/>
</dbReference>
<dbReference type="Proteomes" id="UP000008984">
    <property type="component" value="Unassembled WGS sequence"/>
</dbReference>
<evidence type="ECO:0000256" key="1">
    <source>
        <dbReference type="SAM" id="MobiDB-lite"/>
    </source>
</evidence>
<dbReference type="OrthoDB" id="3469225at2759"/>
<dbReference type="VEuPathDB" id="FungiDB:TRIREDRAFT_102933"/>
<dbReference type="STRING" id="431241.G0R8P4"/>
<evidence type="ECO:0000313" key="2">
    <source>
        <dbReference type="EMBL" id="EGR52918.1"/>
    </source>
</evidence>
<dbReference type="eggNOG" id="ENOG502S89D">
    <property type="taxonomic scope" value="Eukaryota"/>
</dbReference>
<organism evidence="3">
    <name type="scientific">Hypocrea jecorina (strain QM6a)</name>
    <name type="common">Trichoderma reesei</name>
    <dbReference type="NCBI Taxonomy" id="431241"/>
    <lineage>
        <taxon>Eukaryota</taxon>
        <taxon>Fungi</taxon>
        <taxon>Dikarya</taxon>
        <taxon>Ascomycota</taxon>
        <taxon>Pezizomycotina</taxon>
        <taxon>Sordariomycetes</taxon>
        <taxon>Hypocreomycetidae</taxon>
        <taxon>Hypocreales</taxon>
        <taxon>Hypocreaceae</taxon>
        <taxon>Trichoderma</taxon>
    </lineage>
</organism>
<dbReference type="KEGG" id="tre:TRIREDRAFT_102933"/>
<accession>G0R8P4</accession>
<keyword evidence="3" id="KW-1185">Reference proteome</keyword>
<proteinExistence type="predicted"/>
<gene>
    <name evidence="2" type="ORF">TRIREDRAFT_102933</name>
</gene>
<dbReference type="AlphaFoldDB" id="G0R8P4"/>
<name>G0R8P4_HYPJQ</name>
<evidence type="ECO:0000313" key="3">
    <source>
        <dbReference type="Proteomes" id="UP000008984"/>
    </source>
</evidence>
<reference evidence="2 3" key="1">
    <citation type="journal article" date="2008" name="Nat. Biotechnol.">
        <title>Genome sequencing and analysis of the biomass-degrading fungus Trichoderma reesei (syn. Hypocrea jecorina).</title>
        <authorList>
            <person name="Martinez D."/>
            <person name="Berka R.M."/>
            <person name="Henrissat B."/>
            <person name="Saloheimo M."/>
            <person name="Arvas M."/>
            <person name="Baker S.E."/>
            <person name="Chapman J."/>
            <person name="Chertkov O."/>
            <person name="Coutinho P.M."/>
            <person name="Cullen D."/>
            <person name="Danchin E.G."/>
            <person name="Grigoriev I.V."/>
            <person name="Harris P."/>
            <person name="Jackson M."/>
            <person name="Kubicek C.P."/>
            <person name="Han C.S."/>
            <person name="Ho I."/>
            <person name="Larrondo L.F."/>
            <person name="de Leon A.L."/>
            <person name="Magnuson J.K."/>
            <person name="Merino S."/>
            <person name="Misra M."/>
            <person name="Nelson B."/>
            <person name="Putnam N."/>
            <person name="Robbertse B."/>
            <person name="Salamov A.A."/>
            <person name="Schmoll M."/>
            <person name="Terry A."/>
            <person name="Thayer N."/>
            <person name="Westerholm-Parvinen A."/>
            <person name="Schoch C.L."/>
            <person name="Yao J."/>
            <person name="Barabote R."/>
            <person name="Nelson M.A."/>
            <person name="Detter C."/>
            <person name="Bruce D."/>
            <person name="Kuske C.R."/>
            <person name="Xie G."/>
            <person name="Richardson P."/>
            <person name="Rokhsar D.S."/>
            <person name="Lucas S.M."/>
            <person name="Rubin E.M."/>
            <person name="Dunn-Coleman N."/>
            <person name="Ward M."/>
            <person name="Brettin T.S."/>
        </authorList>
    </citation>
    <scope>NUCLEOTIDE SEQUENCE [LARGE SCALE GENOMIC DNA]</scope>
    <source>
        <strain evidence="2 3">QM6a</strain>
    </source>
</reference>
<dbReference type="GeneID" id="18480503"/>
<sequence length="443" mass="50015">MGPSKQFAFVNISHPEEGRSRRVLTSVRRHVMADVGRAKRKRPKWKIVPLEISSRGRSPEGNAAHVDTSETPPLARMPPSFQTHLVDPDTHACELINFMTAEADYVYRPFRISWVQIGLSDATAFNLWLAQIVVIRSGVSYEGGTASPETEYLVNSDANRYYSKSLTQLSHRLSNRQECISSGVIATIMGFICIDTRVGNWDRYSIDAVSSVDLIGASMLDRYPRFPIPRRFNTSSNMDPNDDAPDRLRELLQTAEEVAPEGKRIYAMLRKIAAVISMVNQNANDALFWTQDAVLVEKLGLASHFILSVPKTAEENPQLDHSVFLVQRMVQLACLMIISRLKQLAAFHCADMDPLRERFASLFHEPRNEIRAELEMLRLWAVVTACSLTNIEAQGPFILEARYLIRALGYRTAEEALEHVKGLLWLEDIGIITPEDLAWCCSR</sequence>
<dbReference type="EMBL" id="GL985056">
    <property type="protein sequence ID" value="EGR52918.1"/>
    <property type="molecule type" value="Genomic_DNA"/>
</dbReference>
<dbReference type="HOGENOM" id="CLU_036096_1_0_1"/>